<dbReference type="PANTHER" id="PTHR43814:SF1">
    <property type="entry name" value="ARGININOSUCCINATE LYASE"/>
    <property type="match status" value="1"/>
</dbReference>
<comment type="pathway">
    <text evidence="2">Amino-acid biosynthesis; L-arginine biosynthesis; L-arginine from L-ornithine and carbamoyl phosphate: step 3/3.</text>
</comment>
<dbReference type="GO" id="GO:0004056">
    <property type="term" value="F:argininosuccinate lyase activity"/>
    <property type="evidence" value="ECO:0007669"/>
    <property type="project" value="UniProtKB-UniRule"/>
</dbReference>
<dbReference type="AlphaFoldDB" id="A0A097ER93"/>
<dbReference type="Gene3D" id="1.10.40.30">
    <property type="entry name" value="Fumarase/aspartase (C-terminal domain)"/>
    <property type="match status" value="1"/>
</dbReference>
<keyword evidence="8" id="KW-0456">Lyase</keyword>
<gene>
    <name evidence="8" type="ORF">LO80_09005</name>
</gene>
<dbReference type="GO" id="GO:0005829">
    <property type="term" value="C:cytosol"/>
    <property type="evidence" value="ECO:0007669"/>
    <property type="project" value="TreeGrafter"/>
</dbReference>
<dbReference type="Pfam" id="PF00206">
    <property type="entry name" value="Lyase_1"/>
    <property type="match status" value="1"/>
</dbReference>
<evidence type="ECO:0000256" key="2">
    <source>
        <dbReference type="ARBA" id="ARBA00004941"/>
    </source>
</evidence>
<dbReference type="EMBL" id="CP009574">
    <property type="protein sequence ID" value="AIT10096.1"/>
    <property type="molecule type" value="Genomic_DNA"/>
</dbReference>
<protein>
    <recommendedName>
        <fullName evidence="4 6">Argininosuccinate lyase</fullName>
        <ecNumber evidence="4 6">4.3.2.1</ecNumber>
    </recommendedName>
</protein>
<organism evidence="8 9">
    <name type="scientific">Candidatus Francisella endociliophora</name>
    <dbReference type="NCBI Taxonomy" id="653937"/>
    <lineage>
        <taxon>Bacteria</taxon>
        <taxon>Pseudomonadati</taxon>
        <taxon>Pseudomonadota</taxon>
        <taxon>Gammaproteobacteria</taxon>
        <taxon>Thiotrichales</taxon>
        <taxon>Francisellaceae</taxon>
        <taxon>Francisella</taxon>
    </lineage>
</organism>
<evidence type="ECO:0000256" key="3">
    <source>
        <dbReference type="ARBA" id="ARBA00005552"/>
    </source>
</evidence>
<dbReference type="PANTHER" id="PTHR43814">
    <property type="entry name" value="ARGININOSUCCINATE LYASE"/>
    <property type="match status" value="1"/>
</dbReference>
<dbReference type="PROSITE" id="PS00163">
    <property type="entry name" value="FUMARATE_LYASES"/>
    <property type="match status" value="1"/>
</dbReference>
<dbReference type="InterPro" id="IPR022761">
    <property type="entry name" value="Fumarate_lyase_N"/>
</dbReference>
<evidence type="ECO:0000313" key="8">
    <source>
        <dbReference type="EMBL" id="AIT10096.1"/>
    </source>
</evidence>
<comment type="similarity">
    <text evidence="3">In the N-terminal section; belongs to the lyase 1 family. Argininosuccinate lyase subfamily.</text>
</comment>
<evidence type="ECO:0000256" key="1">
    <source>
        <dbReference type="ARBA" id="ARBA00000985"/>
    </source>
</evidence>
<dbReference type="STRING" id="1547445.LO80_09005"/>
<reference evidence="8 9" key="1">
    <citation type="submission" date="2014-10" db="EMBL/GenBank/DDBJ databases">
        <title>Whole genome sequence of Francisella endociliophora strain FSC1006, isolated from a laboratory culture of the marine ciliate Euplotes raikovi.</title>
        <authorList>
            <person name="Granberg M."/>
            <person name="Backman S."/>
            <person name="Lundmark E."/>
            <person name="Nilsson E."/>
            <person name="Karlsson E."/>
            <person name="Thelaus J."/>
            <person name="Ohrman C."/>
            <person name="Larkeryd A."/>
            <person name="Stenberg P."/>
        </authorList>
    </citation>
    <scope>NUCLEOTIDE SEQUENCE [LARGE SCALE GENOMIC DNA]</scope>
    <source>
        <strain evidence="8 9">FSC1006</strain>
    </source>
</reference>
<dbReference type="UniPathway" id="UPA00068">
    <property type="reaction ID" value="UER00114"/>
</dbReference>
<dbReference type="NCBIfam" id="TIGR00838">
    <property type="entry name" value="argH"/>
    <property type="match status" value="1"/>
</dbReference>
<evidence type="ECO:0000256" key="6">
    <source>
        <dbReference type="NCBIfam" id="TIGR00838"/>
    </source>
</evidence>
<dbReference type="InterPro" id="IPR008948">
    <property type="entry name" value="L-Aspartase-like"/>
</dbReference>
<dbReference type="InterPro" id="IPR024083">
    <property type="entry name" value="Fumarase/histidase_N"/>
</dbReference>
<dbReference type="eggNOG" id="COG0165">
    <property type="taxonomic scope" value="Bacteria"/>
</dbReference>
<dbReference type="PRINTS" id="PR00149">
    <property type="entry name" value="FUMRATELYASE"/>
</dbReference>
<proteinExistence type="inferred from homology"/>
<dbReference type="PRINTS" id="PR00145">
    <property type="entry name" value="ARGSUCLYASE"/>
</dbReference>
<keyword evidence="5" id="KW-0055">Arginine biosynthesis</keyword>
<dbReference type="InterPro" id="IPR020557">
    <property type="entry name" value="Fumarate_lyase_CS"/>
</dbReference>
<keyword evidence="5" id="KW-0028">Amino-acid biosynthesis</keyword>
<name>A0A097ER93_9GAMM</name>
<evidence type="ECO:0000313" key="9">
    <source>
        <dbReference type="Proteomes" id="UP000029672"/>
    </source>
</evidence>
<dbReference type="Gene3D" id="1.20.200.10">
    <property type="entry name" value="Fumarase/aspartase (Central domain)"/>
    <property type="match status" value="1"/>
</dbReference>
<evidence type="ECO:0000256" key="5">
    <source>
        <dbReference type="ARBA" id="ARBA00022571"/>
    </source>
</evidence>
<dbReference type="Proteomes" id="UP000029672">
    <property type="component" value="Chromosome"/>
</dbReference>
<dbReference type="InterPro" id="IPR000362">
    <property type="entry name" value="Fumarate_lyase_fam"/>
</dbReference>
<feature type="domain" description="Fumarate lyase N-terminal" evidence="7">
    <location>
        <begin position="26"/>
        <end position="300"/>
    </location>
</feature>
<dbReference type="GO" id="GO:0042450">
    <property type="term" value="P:L-arginine biosynthetic process via ornithine"/>
    <property type="evidence" value="ECO:0007669"/>
    <property type="project" value="UniProtKB-UniRule"/>
</dbReference>
<dbReference type="HOGENOM" id="CLU_027272_2_0_6"/>
<sequence>MSKKLWQTSTDKLLPIVEKYTVGQDYILDQKLLKYDLQASLAHAEMLHKVNILSEDELALLQQGLTEINDLLEKSQFEITQDQEDGHTAIEQYLCTHYGDVGKKIHTGRSRNDQSLVMLRLFMKEKIHEIEKSIKDNVSCLRLKASENSNIPMPGYTHMQKAMPTTVSTWLSSFADGLEDSLLLISATTKIIDQNPLGSASGFGIENFKHDRGYTTEKLGFGKSQDNPIYCAFSRGYFEKLVLQSLSNSMNIYSRFANDMMLFTMSEFGYFSLGNSFTTGSSIMPQKRNYDLFEIMRGNAKLYQGYLQQITNIIDGVPSGYNRDYQLTKAPFFEAIELIEDTTLLFSIVVANLQVHSDKLNEAMTSDLYVTEEVYKLVEDGLSFRDAYVVVKKKINKTSLAKLF</sequence>
<comment type="catalytic activity">
    <reaction evidence="1">
        <text>2-(N(omega)-L-arginino)succinate = fumarate + L-arginine</text>
        <dbReference type="Rhea" id="RHEA:24020"/>
        <dbReference type="ChEBI" id="CHEBI:29806"/>
        <dbReference type="ChEBI" id="CHEBI:32682"/>
        <dbReference type="ChEBI" id="CHEBI:57472"/>
        <dbReference type="EC" id="4.3.2.1"/>
    </reaction>
</comment>
<evidence type="ECO:0000256" key="4">
    <source>
        <dbReference type="ARBA" id="ARBA00012338"/>
    </source>
</evidence>
<dbReference type="RefSeq" id="WP_040010470.1">
    <property type="nucleotide sequence ID" value="NZ_CP009574.1"/>
</dbReference>
<dbReference type="EC" id="4.3.2.1" evidence="4 6"/>
<dbReference type="InterPro" id="IPR009049">
    <property type="entry name" value="Argininosuccinate_lyase"/>
</dbReference>
<dbReference type="OrthoDB" id="9769623at2"/>
<dbReference type="KEGG" id="frf:LO80_09005"/>
<keyword evidence="9" id="KW-1185">Reference proteome</keyword>
<dbReference type="Gene3D" id="1.10.275.10">
    <property type="entry name" value="Fumarase/aspartase (N-terminal domain)"/>
    <property type="match status" value="1"/>
</dbReference>
<dbReference type="SUPFAM" id="SSF48557">
    <property type="entry name" value="L-aspartase-like"/>
    <property type="match status" value="1"/>
</dbReference>
<accession>A0A097ER93</accession>
<evidence type="ECO:0000259" key="7">
    <source>
        <dbReference type="Pfam" id="PF00206"/>
    </source>
</evidence>